<evidence type="ECO:0000313" key="3">
    <source>
        <dbReference type="Proteomes" id="UP000637239"/>
    </source>
</evidence>
<reference evidence="2" key="1">
    <citation type="submission" date="2021-01" db="EMBL/GenBank/DDBJ databases">
        <authorList>
            <consortium name="Aspergillus chevalieri M1 genome sequencing consortium"/>
            <person name="Kazuki M."/>
            <person name="Futagami T."/>
        </authorList>
    </citation>
    <scope>NUCLEOTIDE SEQUENCE</scope>
    <source>
        <strain evidence="2">M1</strain>
    </source>
</reference>
<evidence type="ECO:0000313" key="2">
    <source>
        <dbReference type="EMBL" id="BCR83518.1"/>
    </source>
</evidence>
<dbReference type="RefSeq" id="XP_043132040.1">
    <property type="nucleotide sequence ID" value="XM_043284631.1"/>
</dbReference>
<dbReference type="Proteomes" id="UP000637239">
    <property type="component" value="Chromosome 1"/>
</dbReference>
<feature type="compositionally biased region" description="Polar residues" evidence="1">
    <location>
        <begin position="1"/>
        <end position="14"/>
    </location>
</feature>
<reference evidence="2" key="2">
    <citation type="submission" date="2021-02" db="EMBL/GenBank/DDBJ databases">
        <title>Aspergillus chevalieri M1 genome sequence.</title>
        <authorList>
            <person name="Kadooka C."/>
            <person name="Mori K."/>
            <person name="Futagami T."/>
        </authorList>
    </citation>
    <scope>NUCLEOTIDE SEQUENCE</scope>
    <source>
        <strain evidence="2">M1</strain>
    </source>
</reference>
<protein>
    <submittedName>
        <fullName evidence="2">Uncharacterized protein</fullName>
    </submittedName>
</protein>
<proteinExistence type="predicted"/>
<feature type="compositionally biased region" description="Basic and acidic residues" evidence="1">
    <location>
        <begin position="44"/>
        <end position="53"/>
    </location>
</feature>
<name>A0A7R7VF18_ASPCH</name>
<gene>
    <name evidence="2" type="ORF">ACHE_10920S</name>
</gene>
<accession>A0A7R7VF18</accession>
<dbReference type="GeneID" id="66977877"/>
<organism evidence="2 3">
    <name type="scientific">Aspergillus chevalieri</name>
    <name type="common">Eurotium chevalieri</name>
    <dbReference type="NCBI Taxonomy" id="182096"/>
    <lineage>
        <taxon>Eukaryota</taxon>
        <taxon>Fungi</taxon>
        <taxon>Dikarya</taxon>
        <taxon>Ascomycota</taxon>
        <taxon>Pezizomycotina</taxon>
        <taxon>Eurotiomycetes</taxon>
        <taxon>Eurotiomycetidae</taxon>
        <taxon>Eurotiales</taxon>
        <taxon>Aspergillaceae</taxon>
        <taxon>Aspergillus</taxon>
        <taxon>Aspergillus subgen. Aspergillus</taxon>
    </lineage>
</organism>
<sequence length="97" mass="10700">MNTGNGNEAANSQFRPGGQASHDGDGSELPGPGSRSEESEDLGPETRAKQGNYEKRWLFWAPIQVSTRGTRFFGSREHDREAIKISHNAIHAGYKTR</sequence>
<evidence type="ECO:0000256" key="1">
    <source>
        <dbReference type="SAM" id="MobiDB-lite"/>
    </source>
</evidence>
<dbReference type="EMBL" id="AP024416">
    <property type="protein sequence ID" value="BCR83518.1"/>
    <property type="molecule type" value="Genomic_DNA"/>
</dbReference>
<dbReference type="AlphaFoldDB" id="A0A7R7VF18"/>
<dbReference type="KEGG" id="ache:ACHE_10920S"/>
<keyword evidence="3" id="KW-1185">Reference proteome</keyword>
<feature type="region of interest" description="Disordered" evidence="1">
    <location>
        <begin position="1"/>
        <end position="53"/>
    </location>
</feature>